<dbReference type="STRING" id="927664.SAMN05421780_12412"/>
<organism evidence="1 2">
    <name type="scientific">Flexibacter flexilis DSM 6793</name>
    <dbReference type="NCBI Taxonomy" id="927664"/>
    <lineage>
        <taxon>Bacteria</taxon>
        <taxon>Pseudomonadati</taxon>
        <taxon>Bacteroidota</taxon>
        <taxon>Cytophagia</taxon>
        <taxon>Cytophagales</taxon>
        <taxon>Flexibacteraceae</taxon>
        <taxon>Flexibacter</taxon>
    </lineage>
</organism>
<dbReference type="EMBL" id="FOLE01000024">
    <property type="protein sequence ID" value="SFD02666.1"/>
    <property type="molecule type" value="Genomic_DNA"/>
</dbReference>
<accession>A0A1I1NZ36</accession>
<keyword evidence="2" id="KW-1185">Reference proteome</keyword>
<dbReference type="RefSeq" id="WP_091517024.1">
    <property type="nucleotide sequence ID" value="NZ_FOLE01000024.1"/>
</dbReference>
<evidence type="ECO:0000313" key="1">
    <source>
        <dbReference type="EMBL" id="SFD02666.1"/>
    </source>
</evidence>
<gene>
    <name evidence="1" type="ORF">SAMN05421780_12412</name>
</gene>
<dbReference type="AlphaFoldDB" id="A0A1I1NZ36"/>
<name>A0A1I1NZ36_9BACT</name>
<dbReference type="Proteomes" id="UP000199514">
    <property type="component" value="Unassembled WGS sequence"/>
</dbReference>
<sequence length="162" mass="17647">MATKLHELYAIKTTAGKTDSFSLTLPQRYENKEKELVFWASNGAANVSLSVNNNQNILIDSLTVKRVDVEAYNATFEGQPEILEVTQPTAMLAANGLGGFKIANKQAFSDFINDKSRRYKALVIKVGSQPAAIAFNGKYIVYDGNITLPSRAEDLAAADAEV</sequence>
<protein>
    <submittedName>
        <fullName evidence="1">Uncharacterized protein</fullName>
    </submittedName>
</protein>
<proteinExistence type="predicted"/>
<evidence type="ECO:0000313" key="2">
    <source>
        <dbReference type="Proteomes" id="UP000199514"/>
    </source>
</evidence>
<reference evidence="1 2" key="1">
    <citation type="submission" date="2016-10" db="EMBL/GenBank/DDBJ databases">
        <authorList>
            <person name="de Groot N.N."/>
        </authorList>
    </citation>
    <scope>NUCLEOTIDE SEQUENCE [LARGE SCALE GENOMIC DNA]</scope>
    <source>
        <strain evidence="1 2">DSM 6793</strain>
    </source>
</reference>